<dbReference type="Proteomes" id="UP000006860">
    <property type="component" value="Chromosome"/>
</dbReference>
<dbReference type="EMBL" id="CP002546">
    <property type="protein sequence ID" value="ADY61787.1"/>
    <property type="molecule type" value="Genomic_DNA"/>
</dbReference>
<evidence type="ECO:0008006" key="3">
    <source>
        <dbReference type="Google" id="ProtNLM"/>
    </source>
</evidence>
<protein>
    <recommendedName>
        <fullName evidence="3">DUF2271 domain-containing protein</fullName>
    </recommendedName>
</protein>
<dbReference type="OrthoDB" id="195316at2"/>
<dbReference type="AlphaFoldDB" id="F0SI85"/>
<name>F0SI85_RUBBR</name>
<reference evidence="2" key="1">
    <citation type="submission" date="2011-02" db="EMBL/GenBank/DDBJ databases">
        <title>The complete genome of Planctomyces brasiliensis DSM 5305.</title>
        <authorList>
            <person name="Lucas S."/>
            <person name="Copeland A."/>
            <person name="Lapidus A."/>
            <person name="Bruce D."/>
            <person name="Goodwin L."/>
            <person name="Pitluck S."/>
            <person name="Kyrpides N."/>
            <person name="Mavromatis K."/>
            <person name="Pagani I."/>
            <person name="Ivanova N."/>
            <person name="Ovchinnikova G."/>
            <person name="Lu M."/>
            <person name="Detter J.C."/>
            <person name="Han C."/>
            <person name="Land M."/>
            <person name="Hauser L."/>
            <person name="Markowitz V."/>
            <person name="Cheng J.-F."/>
            <person name="Hugenholtz P."/>
            <person name="Woyke T."/>
            <person name="Wu D."/>
            <person name="Tindall B."/>
            <person name="Pomrenke H.G."/>
            <person name="Brambilla E."/>
            <person name="Klenk H.-P."/>
            <person name="Eisen J.A."/>
        </authorList>
    </citation>
    <scope>NUCLEOTIDE SEQUENCE [LARGE SCALE GENOMIC DNA]</scope>
    <source>
        <strain evidence="2">ATCC 49424 / DSM 5305 / JCM 21570 / NBRC 103401 / IFAM 1448</strain>
    </source>
</reference>
<accession>F0SI85</accession>
<evidence type="ECO:0000313" key="1">
    <source>
        <dbReference type="EMBL" id="ADY61787.1"/>
    </source>
</evidence>
<dbReference type="InterPro" id="IPR014469">
    <property type="entry name" value="DUF2271"/>
</dbReference>
<evidence type="ECO:0000313" key="2">
    <source>
        <dbReference type="Proteomes" id="UP000006860"/>
    </source>
</evidence>
<dbReference type="KEGG" id="pbs:Plabr_4214"/>
<dbReference type="Pfam" id="PF10029">
    <property type="entry name" value="DUF2271"/>
    <property type="match status" value="1"/>
</dbReference>
<dbReference type="HOGENOM" id="CLU_129911_0_0_0"/>
<keyword evidence="2" id="KW-1185">Reference proteome</keyword>
<sequence>MRTLLTASLLAILGTGITLQESFAGELEVTVEIPRLRVSEYHRPYVAVWIQDENNRVAANLAVWYQLKHPTDQSGTKWLPDLRQWWRRTGRGLELPIDGLSGATKPAGEHKLSFSTSDKQLADLKPGKYTLLVEASREVGGRELLEIEFTWPAQKKQNFGVSGKEELGTINLTIQP</sequence>
<dbReference type="eggNOG" id="COG3656">
    <property type="taxonomic scope" value="Bacteria"/>
</dbReference>
<proteinExistence type="predicted"/>
<organism evidence="1 2">
    <name type="scientific">Rubinisphaera brasiliensis (strain ATCC 49424 / DSM 5305 / JCM 21570 / IAM 15109 / NBRC 103401 / IFAM 1448)</name>
    <name type="common">Planctomyces brasiliensis</name>
    <dbReference type="NCBI Taxonomy" id="756272"/>
    <lineage>
        <taxon>Bacteria</taxon>
        <taxon>Pseudomonadati</taxon>
        <taxon>Planctomycetota</taxon>
        <taxon>Planctomycetia</taxon>
        <taxon>Planctomycetales</taxon>
        <taxon>Planctomycetaceae</taxon>
        <taxon>Rubinisphaera</taxon>
    </lineage>
</organism>
<dbReference type="STRING" id="756272.Plabr_4214"/>
<gene>
    <name evidence="1" type="ordered locus">Plabr_4214</name>
</gene>
<dbReference type="PIRSF" id="PIRSF014995">
    <property type="entry name" value="UCP014995"/>
    <property type="match status" value="1"/>
</dbReference>
<dbReference type="RefSeq" id="WP_013630492.1">
    <property type="nucleotide sequence ID" value="NC_015174.1"/>
</dbReference>